<reference evidence="2" key="2">
    <citation type="submission" date="2022-01" db="EMBL/GenBank/DDBJ databases">
        <authorList>
            <person name="Yamashiro T."/>
            <person name="Shiraishi A."/>
            <person name="Satake H."/>
            <person name="Nakayama K."/>
        </authorList>
    </citation>
    <scope>NUCLEOTIDE SEQUENCE</scope>
</reference>
<comment type="caution">
    <text evidence="2">The sequence shown here is derived from an EMBL/GenBank/DDBJ whole genome shotgun (WGS) entry which is preliminary data.</text>
</comment>
<dbReference type="Proteomes" id="UP001151760">
    <property type="component" value="Unassembled WGS sequence"/>
</dbReference>
<evidence type="ECO:0000256" key="1">
    <source>
        <dbReference type="SAM" id="MobiDB-lite"/>
    </source>
</evidence>
<gene>
    <name evidence="2" type="ORF">Tco_1093430</name>
</gene>
<sequence>VHYRPIPTAVFGRGAESGEENDYGAMNPPSSSHSAAMYESMNIQTVKDELDESFAPPMAKKISKKHDNFNNVSLKVPCTKRFKSLILQPKLPQIRPQLHVFLNFRITESSSDQPLSIFFKLLGTPKLAPILVNKKISFGRILVVWPNGGGGSGEWHWWMAVVGDGGGEGGGG</sequence>
<feature type="region of interest" description="Disordered" evidence="1">
    <location>
        <begin position="12"/>
        <end position="33"/>
    </location>
</feature>
<evidence type="ECO:0000313" key="2">
    <source>
        <dbReference type="EMBL" id="GJT97912.1"/>
    </source>
</evidence>
<name>A0ABQ5IF38_9ASTR</name>
<reference evidence="2" key="1">
    <citation type="journal article" date="2022" name="Int. J. Mol. Sci.">
        <title>Draft Genome of Tanacetum Coccineum: Genomic Comparison of Closely Related Tanacetum-Family Plants.</title>
        <authorList>
            <person name="Yamashiro T."/>
            <person name="Shiraishi A."/>
            <person name="Nakayama K."/>
            <person name="Satake H."/>
        </authorList>
    </citation>
    <scope>NUCLEOTIDE SEQUENCE</scope>
</reference>
<accession>A0ABQ5IF38</accession>
<keyword evidence="3" id="KW-1185">Reference proteome</keyword>
<proteinExistence type="predicted"/>
<organism evidence="2 3">
    <name type="scientific">Tanacetum coccineum</name>
    <dbReference type="NCBI Taxonomy" id="301880"/>
    <lineage>
        <taxon>Eukaryota</taxon>
        <taxon>Viridiplantae</taxon>
        <taxon>Streptophyta</taxon>
        <taxon>Embryophyta</taxon>
        <taxon>Tracheophyta</taxon>
        <taxon>Spermatophyta</taxon>
        <taxon>Magnoliopsida</taxon>
        <taxon>eudicotyledons</taxon>
        <taxon>Gunneridae</taxon>
        <taxon>Pentapetalae</taxon>
        <taxon>asterids</taxon>
        <taxon>campanulids</taxon>
        <taxon>Asterales</taxon>
        <taxon>Asteraceae</taxon>
        <taxon>Asteroideae</taxon>
        <taxon>Anthemideae</taxon>
        <taxon>Anthemidinae</taxon>
        <taxon>Tanacetum</taxon>
    </lineage>
</organism>
<evidence type="ECO:0000313" key="3">
    <source>
        <dbReference type="Proteomes" id="UP001151760"/>
    </source>
</evidence>
<protein>
    <submittedName>
        <fullName evidence="2">Uncharacterized protein</fullName>
    </submittedName>
</protein>
<dbReference type="EMBL" id="BQNB010020625">
    <property type="protein sequence ID" value="GJT97912.1"/>
    <property type="molecule type" value="Genomic_DNA"/>
</dbReference>
<feature type="non-terminal residue" evidence="2">
    <location>
        <position position="1"/>
    </location>
</feature>